<dbReference type="InterPro" id="IPR005758">
    <property type="entry name" value="UDP-N-AcMur_Ala_ligase_MurC"/>
</dbReference>
<dbReference type="KEGG" id="dsl:Dacsa_1283"/>
<dbReference type="InterPro" id="IPR050061">
    <property type="entry name" value="MurCDEF_pg_biosynth"/>
</dbReference>
<keyword evidence="11 14" id="KW-0131">Cell cycle</keyword>
<reference evidence="19" key="1">
    <citation type="submission" date="2012-04" db="EMBL/GenBank/DDBJ databases">
        <title>Finished genome of Dactylococcopsis salina PCC 8305.</title>
        <authorList>
            <consortium name="US DOE Joint Genome Institute"/>
            <person name="Gugger M."/>
            <person name="Coursin T."/>
            <person name="Rippka R."/>
            <person name="Tandeau De Marsac N."/>
            <person name="Huntemann M."/>
            <person name="Wei C.-L."/>
            <person name="Han J."/>
            <person name="Detter J.C."/>
            <person name="Han C."/>
            <person name="Tapia R."/>
            <person name="Daligault H."/>
            <person name="Chen A."/>
            <person name="Krypides N."/>
            <person name="Mavromatis K."/>
            <person name="Markowitz V."/>
            <person name="Szeto E."/>
            <person name="Ivanova N."/>
            <person name="Ovchinnikova G."/>
            <person name="Pagani I."/>
            <person name="Pati A."/>
            <person name="Goodwin L."/>
            <person name="Peters L."/>
            <person name="Pitluck S."/>
            <person name="Woyke T."/>
            <person name="Kerfeld C."/>
        </authorList>
    </citation>
    <scope>NUCLEOTIDE SEQUENCE [LARGE SCALE GENOMIC DNA]</scope>
    <source>
        <strain evidence="19">PCC 8305</strain>
    </source>
</reference>
<keyword evidence="4 14" id="KW-0963">Cytoplasm</keyword>
<feature type="domain" description="Mur ligase central" evidence="18">
    <location>
        <begin position="130"/>
        <end position="304"/>
    </location>
</feature>
<dbReference type="GO" id="GO:0008360">
    <property type="term" value="P:regulation of cell shape"/>
    <property type="evidence" value="ECO:0007669"/>
    <property type="project" value="UniProtKB-KW"/>
</dbReference>
<evidence type="ECO:0000256" key="13">
    <source>
        <dbReference type="ARBA" id="ARBA00047833"/>
    </source>
</evidence>
<dbReference type="STRING" id="13035.Dacsa_1283"/>
<dbReference type="NCBIfam" id="TIGR01082">
    <property type="entry name" value="murC"/>
    <property type="match status" value="1"/>
</dbReference>
<keyword evidence="10 14" id="KW-0573">Peptidoglycan synthesis</keyword>
<keyword evidence="6 14" id="KW-0132">Cell division</keyword>
<dbReference type="PANTHER" id="PTHR43445">
    <property type="entry name" value="UDP-N-ACETYLMURAMATE--L-ALANINE LIGASE-RELATED"/>
    <property type="match status" value="1"/>
</dbReference>
<keyword evidence="9 14" id="KW-0133">Cell shape</keyword>
<keyword evidence="15" id="KW-0472">Membrane</keyword>
<name>K9YUE8_DACS8</name>
<keyword evidence="15" id="KW-0812">Transmembrane</keyword>
<dbReference type="Gene3D" id="3.40.1190.10">
    <property type="entry name" value="Mur-like, catalytic domain"/>
    <property type="match status" value="1"/>
</dbReference>
<evidence type="ECO:0000256" key="12">
    <source>
        <dbReference type="ARBA" id="ARBA00023316"/>
    </source>
</evidence>
<dbReference type="Pfam" id="PF01225">
    <property type="entry name" value="Mur_ligase"/>
    <property type="match status" value="1"/>
</dbReference>
<dbReference type="InterPro" id="IPR036615">
    <property type="entry name" value="Mur_ligase_C_dom_sf"/>
</dbReference>
<dbReference type="HOGENOM" id="CLU_028104_2_2_3"/>
<dbReference type="PATRIC" id="fig|13035.3.peg.1447"/>
<dbReference type="SUPFAM" id="SSF53623">
    <property type="entry name" value="MurD-like peptide ligases, catalytic domain"/>
    <property type="match status" value="1"/>
</dbReference>
<evidence type="ECO:0000256" key="14">
    <source>
        <dbReference type="HAMAP-Rule" id="MF_00046"/>
    </source>
</evidence>
<accession>K9YUE8</accession>
<feature type="domain" description="Mur ligase N-terminal catalytic" evidence="16">
    <location>
        <begin position="14"/>
        <end position="125"/>
    </location>
</feature>
<dbReference type="GO" id="GO:0071555">
    <property type="term" value="P:cell wall organization"/>
    <property type="evidence" value="ECO:0007669"/>
    <property type="project" value="UniProtKB-KW"/>
</dbReference>
<dbReference type="Pfam" id="PF02875">
    <property type="entry name" value="Mur_ligase_C"/>
    <property type="match status" value="1"/>
</dbReference>
<dbReference type="GO" id="GO:0008763">
    <property type="term" value="F:UDP-N-acetylmuramate-L-alanine ligase activity"/>
    <property type="evidence" value="ECO:0007669"/>
    <property type="project" value="UniProtKB-UniRule"/>
</dbReference>
<dbReference type="SUPFAM" id="SSF51984">
    <property type="entry name" value="MurCD N-terminal domain"/>
    <property type="match status" value="1"/>
</dbReference>
<evidence type="ECO:0000256" key="9">
    <source>
        <dbReference type="ARBA" id="ARBA00022960"/>
    </source>
</evidence>
<feature type="transmembrane region" description="Helical" evidence="15">
    <location>
        <begin position="14"/>
        <end position="32"/>
    </location>
</feature>
<evidence type="ECO:0000313" key="20">
    <source>
        <dbReference type="Proteomes" id="UP000010482"/>
    </source>
</evidence>
<evidence type="ECO:0000259" key="17">
    <source>
        <dbReference type="Pfam" id="PF02875"/>
    </source>
</evidence>
<dbReference type="GO" id="GO:0005737">
    <property type="term" value="C:cytoplasm"/>
    <property type="evidence" value="ECO:0007669"/>
    <property type="project" value="UniProtKB-SubCell"/>
</dbReference>
<dbReference type="InterPro" id="IPR004101">
    <property type="entry name" value="Mur_ligase_C"/>
</dbReference>
<evidence type="ECO:0000256" key="6">
    <source>
        <dbReference type="ARBA" id="ARBA00022618"/>
    </source>
</evidence>
<dbReference type="Gene3D" id="3.90.190.20">
    <property type="entry name" value="Mur ligase, C-terminal domain"/>
    <property type="match status" value="1"/>
</dbReference>
<dbReference type="GO" id="GO:0005524">
    <property type="term" value="F:ATP binding"/>
    <property type="evidence" value="ECO:0007669"/>
    <property type="project" value="UniProtKB-UniRule"/>
</dbReference>
<dbReference type="Proteomes" id="UP000010482">
    <property type="component" value="Chromosome"/>
</dbReference>
<comment type="subcellular location">
    <subcellularLocation>
        <location evidence="1 14">Cytoplasm</location>
    </subcellularLocation>
</comment>
<proteinExistence type="inferred from homology"/>
<dbReference type="InterPro" id="IPR000713">
    <property type="entry name" value="Mur_ligase_N"/>
</dbReference>
<evidence type="ECO:0000256" key="8">
    <source>
        <dbReference type="ARBA" id="ARBA00022840"/>
    </source>
</evidence>
<dbReference type="OrthoDB" id="9804126at2"/>
<evidence type="ECO:0000256" key="5">
    <source>
        <dbReference type="ARBA" id="ARBA00022598"/>
    </source>
</evidence>
<evidence type="ECO:0000256" key="7">
    <source>
        <dbReference type="ARBA" id="ARBA00022741"/>
    </source>
</evidence>
<evidence type="ECO:0000259" key="18">
    <source>
        <dbReference type="Pfam" id="PF08245"/>
    </source>
</evidence>
<dbReference type="GO" id="GO:0051301">
    <property type="term" value="P:cell division"/>
    <property type="evidence" value="ECO:0007669"/>
    <property type="project" value="UniProtKB-KW"/>
</dbReference>
<dbReference type="AlphaFoldDB" id="K9YUE8"/>
<sequence>MSCNNSIDLNGKPFHFIGIGGIGMSALAYILAKRQVPVAGSDLRSSQITERLEKLGAYIFSSQEGKNLDYFRENPISPITQCNQTPQVICSTAIHPDNSEYQAAIDRGCPMFHRSDVLAALVAEYESIAVAGTHGKTTTSSLLGYVLLEAGVDPTVVVGGEVAAWGGNARVGEGRYLVAEADESDGSLVKLQPSIGIVTNIELDHPDHYQSLADVVDIFQTFAQNTKTLIGCIDCETVRSTLQPEITYSLDLKTGADYTVTNIHYQGKGTTATVWEQGTLLGEISLKLLGSHNLSNALAVIATARKIGIEFEAIKKSIGRFTGAKRRFEVYGEENSILFVDDYAHHPSELIATLTGAKLQIESKEAKRLVAIFQPHRYSRTEAFLQEFATAFSAADLVILTDIYSAGEAPTEINGAKLAKIMAEHHPKVIYHQNLSTLSQELETLLQPGDIALFLGAGNLNQIIPETMARLTEQKAA</sequence>
<gene>
    <name evidence="14" type="primary">murC</name>
    <name evidence="19" type="ORF">Dacsa_1283</name>
</gene>
<evidence type="ECO:0000256" key="15">
    <source>
        <dbReference type="SAM" id="Phobius"/>
    </source>
</evidence>
<dbReference type="Gene3D" id="3.40.50.720">
    <property type="entry name" value="NAD(P)-binding Rossmann-like Domain"/>
    <property type="match status" value="1"/>
</dbReference>
<dbReference type="PANTHER" id="PTHR43445:SF3">
    <property type="entry name" value="UDP-N-ACETYLMURAMATE--L-ALANINE LIGASE"/>
    <property type="match status" value="1"/>
</dbReference>
<dbReference type="InterPro" id="IPR013221">
    <property type="entry name" value="Mur_ligase_cen"/>
</dbReference>
<evidence type="ECO:0000256" key="1">
    <source>
        <dbReference type="ARBA" id="ARBA00004496"/>
    </source>
</evidence>
<feature type="binding site" evidence="14">
    <location>
        <begin position="132"/>
        <end position="138"/>
    </location>
    <ligand>
        <name>ATP</name>
        <dbReference type="ChEBI" id="CHEBI:30616"/>
    </ligand>
</feature>
<dbReference type="GO" id="GO:0009252">
    <property type="term" value="P:peptidoglycan biosynthetic process"/>
    <property type="evidence" value="ECO:0007669"/>
    <property type="project" value="UniProtKB-UniRule"/>
</dbReference>
<evidence type="ECO:0000259" key="16">
    <source>
        <dbReference type="Pfam" id="PF01225"/>
    </source>
</evidence>
<dbReference type="EMBL" id="CP003944">
    <property type="protein sequence ID" value="AFZ49980.1"/>
    <property type="molecule type" value="Genomic_DNA"/>
</dbReference>
<protein>
    <recommendedName>
        <fullName evidence="3 14">UDP-N-acetylmuramate--L-alanine ligase</fullName>
        <ecNumber evidence="3 14">6.3.2.8</ecNumber>
    </recommendedName>
    <alternativeName>
        <fullName evidence="14">UDP-N-acetylmuramoyl-L-alanine synthetase</fullName>
    </alternativeName>
</protein>
<dbReference type="SUPFAM" id="SSF53244">
    <property type="entry name" value="MurD-like peptide ligases, peptide-binding domain"/>
    <property type="match status" value="1"/>
</dbReference>
<dbReference type="Pfam" id="PF08245">
    <property type="entry name" value="Mur_ligase_M"/>
    <property type="match status" value="1"/>
</dbReference>
<keyword evidence="20" id="KW-1185">Reference proteome</keyword>
<dbReference type="HAMAP" id="MF_00046">
    <property type="entry name" value="MurC"/>
    <property type="match status" value="1"/>
</dbReference>
<keyword evidence="15" id="KW-1133">Transmembrane helix</keyword>
<evidence type="ECO:0000256" key="2">
    <source>
        <dbReference type="ARBA" id="ARBA00004752"/>
    </source>
</evidence>
<evidence type="ECO:0000256" key="3">
    <source>
        <dbReference type="ARBA" id="ARBA00012211"/>
    </source>
</evidence>
<keyword evidence="8 14" id="KW-0067">ATP-binding</keyword>
<keyword evidence="7 14" id="KW-0547">Nucleotide-binding</keyword>
<dbReference type="InterPro" id="IPR036565">
    <property type="entry name" value="Mur-like_cat_sf"/>
</dbReference>
<keyword evidence="12 14" id="KW-0961">Cell wall biogenesis/degradation</keyword>
<dbReference type="EC" id="6.3.2.8" evidence="3 14"/>
<dbReference type="eggNOG" id="COG0773">
    <property type="taxonomic scope" value="Bacteria"/>
</dbReference>
<comment type="function">
    <text evidence="14">Cell wall formation.</text>
</comment>
<comment type="catalytic activity">
    <reaction evidence="13 14">
        <text>UDP-N-acetyl-alpha-D-muramate + L-alanine + ATP = UDP-N-acetyl-alpha-D-muramoyl-L-alanine + ADP + phosphate + H(+)</text>
        <dbReference type="Rhea" id="RHEA:23372"/>
        <dbReference type="ChEBI" id="CHEBI:15378"/>
        <dbReference type="ChEBI" id="CHEBI:30616"/>
        <dbReference type="ChEBI" id="CHEBI:43474"/>
        <dbReference type="ChEBI" id="CHEBI:57972"/>
        <dbReference type="ChEBI" id="CHEBI:70757"/>
        <dbReference type="ChEBI" id="CHEBI:83898"/>
        <dbReference type="ChEBI" id="CHEBI:456216"/>
        <dbReference type="EC" id="6.3.2.8"/>
    </reaction>
</comment>
<evidence type="ECO:0000256" key="10">
    <source>
        <dbReference type="ARBA" id="ARBA00022984"/>
    </source>
</evidence>
<dbReference type="RefSeq" id="WP_015228986.1">
    <property type="nucleotide sequence ID" value="NC_019780.1"/>
</dbReference>
<evidence type="ECO:0000313" key="19">
    <source>
        <dbReference type="EMBL" id="AFZ49980.1"/>
    </source>
</evidence>
<comment type="similarity">
    <text evidence="14">Belongs to the MurCDEF family.</text>
</comment>
<organism evidence="19 20">
    <name type="scientific">Dactylococcopsis salina (strain PCC 8305)</name>
    <name type="common">Myxobactron salinum</name>
    <dbReference type="NCBI Taxonomy" id="13035"/>
    <lineage>
        <taxon>Bacteria</taxon>
        <taxon>Bacillati</taxon>
        <taxon>Cyanobacteriota</taxon>
        <taxon>Cyanophyceae</taxon>
        <taxon>Nodosilineales</taxon>
        <taxon>Cymatolegaceae</taxon>
        <taxon>Dactylococcopsis</taxon>
    </lineage>
</organism>
<dbReference type="UniPathway" id="UPA00219"/>
<comment type="pathway">
    <text evidence="2 14">Cell wall biogenesis; peptidoglycan biosynthesis.</text>
</comment>
<feature type="domain" description="Mur ligase C-terminal" evidence="17">
    <location>
        <begin position="326"/>
        <end position="458"/>
    </location>
</feature>
<keyword evidence="5 14" id="KW-0436">Ligase</keyword>
<evidence type="ECO:0000256" key="11">
    <source>
        <dbReference type="ARBA" id="ARBA00023306"/>
    </source>
</evidence>
<evidence type="ECO:0000256" key="4">
    <source>
        <dbReference type="ARBA" id="ARBA00022490"/>
    </source>
</evidence>